<name>X1R9N1_9ZZZZ</name>
<dbReference type="Gene3D" id="1.25.10.10">
    <property type="entry name" value="Leucine-rich Repeat Variant"/>
    <property type="match status" value="1"/>
</dbReference>
<feature type="non-terminal residue" evidence="1">
    <location>
        <position position="109"/>
    </location>
</feature>
<evidence type="ECO:0000313" key="1">
    <source>
        <dbReference type="EMBL" id="GAI63731.1"/>
    </source>
</evidence>
<reference evidence="1" key="1">
    <citation type="journal article" date="2014" name="Front. Microbiol.">
        <title>High frequency of phylogenetically diverse reductive dehalogenase-homologous genes in deep subseafloor sedimentary metagenomes.</title>
        <authorList>
            <person name="Kawai M."/>
            <person name="Futagami T."/>
            <person name="Toyoda A."/>
            <person name="Takaki Y."/>
            <person name="Nishi S."/>
            <person name="Hori S."/>
            <person name="Arai W."/>
            <person name="Tsubouchi T."/>
            <person name="Morono Y."/>
            <person name="Uchiyama I."/>
            <person name="Ito T."/>
            <person name="Fujiyama A."/>
            <person name="Inagaki F."/>
            <person name="Takami H."/>
        </authorList>
    </citation>
    <scope>NUCLEOTIDE SEQUENCE</scope>
    <source>
        <strain evidence="1">Expedition CK06-06</strain>
    </source>
</reference>
<dbReference type="SUPFAM" id="SSF48371">
    <property type="entry name" value="ARM repeat"/>
    <property type="match status" value="1"/>
</dbReference>
<feature type="non-terminal residue" evidence="1">
    <location>
        <position position="1"/>
    </location>
</feature>
<dbReference type="AlphaFoldDB" id="X1R9N1"/>
<dbReference type="EMBL" id="BARV01043498">
    <property type="protein sequence ID" value="GAI63731.1"/>
    <property type="molecule type" value="Genomic_DNA"/>
</dbReference>
<organism evidence="1">
    <name type="scientific">marine sediment metagenome</name>
    <dbReference type="NCBI Taxonomy" id="412755"/>
    <lineage>
        <taxon>unclassified sequences</taxon>
        <taxon>metagenomes</taxon>
        <taxon>ecological metagenomes</taxon>
    </lineage>
</organism>
<accession>X1R9N1</accession>
<comment type="caution">
    <text evidence="1">The sequence shown here is derived from an EMBL/GenBank/DDBJ whole genome shotgun (WGS) entry which is preliminary data.</text>
</comment>
<sequence length="109" mass="11918">NTQKEKPDGALRGELLSAMASLCTQGSACKAKAAKLFEPLFVKALSDETALVRETAVDGLIYIDKTNALKRLRKDIFINDPSEILRKKLIELAGSNGGKEDLTWLAEKI</sequence>
<protein>
    <recommendedName>
        <fullName evidence="2">HEAT repeat domain-containing protein</fullName>
    </recommendedName>
</protein>
<evidence type="ECO:0008006" key="2">
    <source>
        <dbReference type="Google" id="ProtNLM"/>
    </source>
</evidence>
<dbReference type="InterPro" id="IPR016024">
    <property type="entry name" value="ARM-type_fold"/>
</dbReference>
<dbReference type="InterPro" id="IPR011989">
    <property type="entry name" value="ARM-like"/>
</dbReference>
<proteinExistence type="predicted"/>
<gene>
    <name evidence="1" type="ORF">S06H3_64902</name>
</gene>